<protein>
    <submittedName>
        <fullName evidence="1">Uncharacterized protein</fullName>
    </submittedName>
</protein>
<keyword evidence="2" id="KW-1185">Reference proteome</keyword>
<comment type="caution">
    <text evidence="1">The sequence shown here is derived from an EMBL/GenBank/DDBJ whole genome shotgun (WGS) entry which is preliminary data.</text>
</comment>
<gene>
    <name evidence="1" type="ORF">MRB53_033635</name>
</gene>
<evidence type="ECO:0000313" key="2">
    <source>
        <dbReference type="Proteomes" id="UP001234297"/>
    </source>
</evidence>
<dbReference type="Proteomes" id="UP001234297">
    <property type="component" value="Chromosome 11"/>
</dbReference>
<sequence>MLPRPREHDAGLLHLASITLDLHHHMNSHQPSPWLYWSPPSRGQFAATLSMAFPESSLTWSVYVNVLLQMFAATLSMAFPESSLTWSVYVNVPLQMQYSKSETEADIVTSSWERRERQKG</sequence>
<dbReference type="EMBL" id="CM056819">
    <property type="protein sequence ID" value="KAJ8625105.1"/>
    <property type="molecule type" value="Genomic_DNA"/>
</dbReference>
<evidence type="ECO:0000313" key="1">
    <source>
        <dbReference type="EMBL" id="KAJ8625105.1"/>
    </source>
</evidence>
<accession>A0ACC2KVL0</accession>
<organism evidence="1 2">
    <name type="scientific">Persea americana</name>
    <name type="common">Avocado</name>
    <dbReference type="NCBI Taxonomy" id="3435"/>
    <lineage>
        <taxon>Eukaryota</taxon>
        <taxon>Viridiplantae</taxon>
        <taxon>Streptophyta</taxon>
        <taxon>Embryophyta</taxon>
        <taxon>Tracheophyta</taxon>
        <taxon>Spermatophyta</taxon>
        <taxon>Magnoliopsida</taxon>
        <taxon>Magnoliidae</taxon>
        <taxon>Laurales</taxon>
        <taxon>Lauraceae</taxon>
        <taxon>Persea</taxon>
    </lineage>
</organism>
<reference evidence="1 2" key="1">
    <citation type="journal article" date="2022" name="Hortic Res">
        <title>A haplotype resolved chromosomal level avocado genome allows analysis of novel avocado genes.</title>
        <authorList>
            <person name="Nath O."/>
            <person name="Fletcher S.J."/>
            <person name="Hayward A."/>
            <person name="Shaw L.M."/>
            <person name="Masouleh A.K."/>
            <person name="Furtado A."/>
            <person name="Henry R.J."/>
            <person name="Mitter N."/>
        </authorList>
    </citation>
    <scope>NUCLEOTIDE SEQUENCE [LARGE SCALE GENOMIC DNA]</scope>
    <source>
        <strain evidence="2">cv. Hass</strain>
    </source>
</reference>
<proteinExistence type="predicted"/>
<name>A0ACC2KVL0_PERAE</name>